<dbReference type="InterPro" id="IPR003362">
    <property type="entry name" value="Bact_transf"/>
</dbReference>
<dbReference type="Pfam" id="PF03808">
    <property type="entry name" value="Glyco_tran_WecG"/>
    <property type="match status" value="1"/>
</dbReference>
<dbReference type="NCBIfam" id="TIGR00696">
    <property type="entry name" value="wecG_tagA_cpsF"/>
    <property type="match status" value="1"/>
</dbReference>
<evidence type="ECO:0000256" key="2">
    <source>
        <dbReference type="ARBA" id="ARBA00023169"/>
    </source>
</evidence>
<organism evidence="4 5">
    <name type="scientific">Pelagimonas varians</name>
    <dbReference type="NCBI Taxonomy" id="696760"/>
    <lineage>
        <taxon>Bacteria</taxon>
        <taxon>Pseudomonadati</taxon>
        <taxon>Pseudomonadota</taxon>
        <taxon>Alphaproteobacteria</taxon>
        <taxon>Rhodobacterales</taxon>
        <taxon>Roseobacteraceae</taxon>
        <taxon>Pelagimonas</taxon>
    </lineage>
</organism>
<proteinExistence type="inferred from homology"/>
<dbReference type="EC" id="2.7.8.31" evidence="4"/>
<keyword evidence="2" id="KW-0270">Exopolysaccharide synthesis</keyword>
<dbReference type="Proteomes" id="UP000220836">
    <property type="component" value="Unassembled WGS sequence"/>
</dbReference>
<protein>
    <submittedName>
        <fullName evidence="4">UDP-glucose:undecaprenyl-phosphate glucose-1-phosphate transferase</fullName>
        <ecNumber evidence="4">2.7.8.31</ecNumber>
    </submittedName>
</protein>
<dbReference type="Pfam" id="PF02397">
    <property type="entry name" value="Bac_transf"/>
    <property type="match status" value="1"/>
</dbReference>
<dbReference type="InterPro" id="IPR004629">
    <property type="entry name" value="WecG_TagA_CpsF"/>
</dbReference>
<keyword evidence="5" id="KW-1185">Reference proteome</keyword>
<dbReference type="AlphaFoldDB" id="A0A238K6B6"/>
<dbReference type="GO" id="GO:0089702">
    <property type="term" value="F:undecaprenyl-phosphate glucose phosphotransferase activity"/>
    <property type="evidence" value="ECO:0007669"/>
    <property type="project" value="UniProtKB-EC"/>
</dbReference>
<dbReference type="PANTHER" id="PTHR30576:SF10">
    <property type="entry name" value="SLL5057 PROTEIN"/>
    <property type="match status" value="1"/>
</dbReference>
<evidence type="ECO:0000313" key="4">
    <source>
        <dbReference type="EMBL" id="SMX38450.1"/>
    </source>
</evidence>
<accession>A0A238K6B6</accession>
<dbReference type="GO" id="GO:0000271">
    <property type="term" value="P:polysaccharide biosynthetic process"/>
    <property type="evidence" value="ECO:0007669"/>
    <property type="project" value="UniProtKB-KW"/>
</dbReference>
<dbReference type="RefSeq" id="WP_245910756.1">
    <property type="nucleotide sequence ID" value="NZ_FXYH01000004.1"/>
</dbReference>
<sequence>MFHQTNRPEFAASPVITAMPPLPSQLPTQSVLGLPVVDATTQTVVTSLLKNNRSTAFFINAHCANIRVKDRAYAAALARADVVLPDGIGIKIAARMTGSDLTENLNGTDLTPVLLQHAADQGLSVFLLGGQPGTAAKAGQTLQDKIPHLNIVGTLNGFEDAQDEQALIAQINASGADILIVAMGVPLQELWIDRNRSSLNPRLVMGVGALFDFLAGNVTRAPAQVRQLGMEWLWRLSQEPVRLANRYIVGNATFLVRATGHALRTAGPDAVTKRVLDITLSALLITLTAPLLLLTALLIRLDSKGPAVFCQERVGRNGRTFKIYKFRSMFADAEARLAAVKDMSDREGICFKSQNDPRITRMGRFLRRTSIDELPQILNVLFGDMSLVGPRPALPREVAEYPAAAMERLAVRPGITGLWQVSGRADIGFDKMIDMDVAYVRSKSVVLDLVLLGMTFQAVTTGRGAY</sequence>
<dbReference type="EMBL" id="FXYH01000004">
    <property type="protein sequence ID" value="SMX38450.1"/>
    <property type="molecule type" value="Genomic_DNA"/>
</dbReference>
<reference evidence="4 5" key="1">
    <citation type="submission" date="2017-05" db="EMBL/GenBank/DDBJ databases">
        <authorList>
            <person name="Song R."/>
            <person name="Chenine A.L."/>
            <person name="Ruprecht R.M."/>
        </authorList>
    </citation>
    <scope>NUCLEOTIDE SEQUENCE [LARGE SCALE GENOMIC DNA]</scope>
    <source>
        <strain evidence="4 5">CECT 8663</strain>
    </source>
</reference>
<gene>
    <name evidence="4" type="primary">wcaJ</name>
    <name evidence="4" type="ORF">PEV8663_01312</name>
</gene>
<evidence type="ECO:0000259" key="3">
    <source>
        <dbReference type="Pfam" id="PF02397"/>
    </source>
</evidence>
<dbReference type="PANTHER" id="PTHR30576">
    <property type="entry name" value="COLANIC BIOSYNTHESIS UDP-GLUCOSE LIPID CARRIER TRANSFERASE"/>
    <property type="match status" value="1"/>
</dbReference>
<name>A0A238K6B6_9RHOB</name>
<feature type="domain" description="Bacterial sugar transferase" evidence="3">
    <location>
        <begin position="273"/>
        <end position="460"/>
    </location>
</feature>
<evidence type="ECO:0000256" key="1">
    <source>
        <dbReference type="ARBA" id="ARBA00006464"/>
    </source>
</evidence>
<comment type="similarity">
    <text evidence="1">Belongs to the bacterial sugar transferase family.</text>
</comment>
<evidence type="ECO:0000313" key="5">
    <source>
        <dbReference type="Proteomes" id="UP000220836"/>
    </source>
</evidence>
<dbReference type="CDD" id="cd06533">
    <property type="entry name" value="Glyco_transf_WecG_TagA"/>
    <property type="match status" value="1"/>
</dbReference>
<keyword evidence="4" id="KW-0808">Transferase</keyword>